<comment type="function">
    <text evidence="1">Ornithine decarboxylase (ODC) antizyme protein that negatively regulates ODC activity and intracellular polyamine biosynthesis in response to increased intracellular polyamine levels. Binds to ODC monomers, inhibiting the assembly of the functional ODC homodimer, and targets the monomers for ubiquitin-independent proteolytic destruction by the 26S proteasome.</text>
</comment>
<comment type="subunit">
    <text evidence="3">Interacts with ODC and thereby sterically blocks ODC homodimerization.</text>
</comment>
<comment type="caution">
    <text evidence="6">The sequence shown here is derived from an EMBL/GenBank/DDBJ whole genome shotgun (WGS) entry which is preliminary data.</text>
</comment>
<keyword evidence="5" id="KW-0688">Ribosomal frameshifting</keyword>
<dbReference type="GO" id="GO:0045732">
    <property type="term" value="P:positive regulation of protein catabolic process"/>
    <property type="evidence" value="ECO:0007669"/>
    <property type="project" value="TreeGrafter"/>
</dbReference>
<dbReference type="GO" id="GO:0008073">
    <property type="term" value="F:ornithine decarboxylase inhibitor activity"/>
    <property type="evidence" value="ECO:0007669"/>
    <property type="project" value="InterPro"/>
</dbReference>
<protein>
    <recommendedName>
        <fullName evidence="4">Ornithine decarboxylase antizyme</fullName>
    </recommendedName>
</protein>
<dbReference type="SUPFAM" id="SSF55729">
    <property type="entry name" value="Acyl-CoA N-acyltransferases (Nat)"/>
    <property type="match status" value="1"/>
</dbReference>
<organism evidence="6 7">
    <name type="scientific">Linnemannia exigua</name>
    <dbReference type="NCBI Taxonomy" id="604196"/>
    <lineage>
        <taxon>Eukaryota</taxon>
        <taxon>Fungi</taxon>
        <taxon>Fungi incertae sedis</taxon>
        <taxon>Mucoromycota</taxon>
        <taxon>Mortierellomycotina</taxon>
        <taxon>Mortierellomycetes</taxon>
        <taxon>Mortierellales</taxon>
        <taxon>Mortierellaceae</taxon>
        <taxon>Linnemannia</taxon>
    </lineage>
</organism>
<dbReference type="GO" id="GO:0075523">
    <property type="term" value="P:viral translational frameshifting"/>
    <property type="evidence" value="ECO:0007669"/>
    <property type="project" value="UniProtKB-KW"/>
</dbReference>
<dbReference type="InterPro" id="IPR002993">
    <property type="entry name" value="ODC_AZ"/>
</dbReference>
<dbReference type="GO" id="GO:0005634">
    <property type="term" value="C:nucleus"/>
    <property type="evidence" value="ECO:0007669"/>
    <property type="project" value="TreeGrafter"/>
</dbReference>
<dbReference type="GO" id="GO:0005737">
    <property type="term" value="C:cytoplasm"/>
    <property type="evidence" value="ECO:0007669"/>
    <property type="project" value="TreeGrafter"/>
</dbReference>
<evidence type="ECO:0000256" key="3">
    <source>
        <dbReference type="ARBA" id="ARBA00011486"/>
    </source>
</evidence>
<dbReference type="InterPro" id="IPR016181">
    <property type="entry name" value="Acyl_CoA_acyltransferase"/>
</dbReference>
<dbReference type="Pfam" id="PF02100">
    <property type="entry name" value="ODC_AZ"/>
    <property type="match status" value="1"/>
</dbReference>
<dbReference type="Gene3D" id="3.40.630.60">
    <property type="match status" value="1"/>
</dbReference>
<dbReference type="PANTHER" id="PTHR10279:SF10">
    <property type="entry name" value="ORNITHINE DECARBOXYLASE ANTIZYME"/>
    <property type="match status" value="1"/>
</dbReference>
<dbReference type="EMBL" id="JAAAIL010000068">
    <property type="protein sequence ID" value="KAG0280385.1"/>
    <property type="molecule type" value="Genomic_DNA"/>
</dbReference>
<evidence type="ECO:0000256" key="4">
    <source>
        <dbReference type="ARBA" id="ARBA00017712"/>
    </source>
</evidence>
<comment type="similarity">
    <text evidence="2">Belongs to the ODC antizyme family.</text>
</comment>
<evidence type="ECO:0000256" key="5">
    <source>
        <dbReference type="ARBA" id="ARBA00022758"/>
    </source>
</evidence>
<dbReference type="InterPro" id="IPR038581">
    <property type="entry name" value="ODC_AZ_sf"/>
</dbReference>
<sequence length="227" mass="25415">MEGLNQYNSNMNMSNILSMNVPLDNFASSSIRRIQQATVLAICHVDEASVGPQSYVYSTCLSGSRTCEQSRRGGVSEEQTTSFVREMKQFRSSTNEDAVQLLSFNNKSIDRLVKKDEEELKDVKIEARLTITSNDSNMNTWYGFVSEGTLFLRGNGWDDMDIRESVVAALDLAEEQLGCQTVHLCLEKSNPNLAKLVRTLLYAGFEMVHPDVLAHADPKYLVLGMDL</sequence>
<evidence type="ECO:0000313" key="7">
    <source>
        <dbReference type="Proteomes" id="UP001194580"/>
    </source>
</evidence>
<evidence type="ECO:0000256" key="1">
    <source>
        <dbReference type="ARBA" id="ARBA00002307"/>
    </source>
</evidence>
<dbReference type="AlphaFoldDB" id="A0AAD4DKE8"/>
<evidence type="ECO:0000313" key="6">
    <source>
        <dbReference type="EMBL" id="KAG0280385.1"/>
    </source>
</evidence>
<accession>A0AAD4DKE8</accession>
<reference evidence="6" key="1">
    <citation type="journal article" date="2020" name="Fungal Divers.">
        <title>Resolving the Mortierellaceae phylogeny through synthesis of multi-gene phylogenetics and phylogenomics.</title>
        <authorList>
            <person name="Vandepol N."/>
            <person name="Liber J."/>
            <person name="Desiro A."/>
            <person name="Na H."/>
            <person name="Kennedy M."/>
            <person name="Barry K."/>
            <person name="Grigoriev I.V."/>
            <person name="Miller A.N."/>
            <person name="O'Donnell K."/>
            <person name="Stajich J.E."/>
            <person name="Bonito G."/>
        </authorList>
    </citation>
    <scope>NUCLEOTIDE SEQUENCE</scope>
    <source>
        <strain evidence="6">NRRL 28262</strain>
    </source>
</reference>
<keyword evidence="7" id="KW-1185">Reference proteome</keyword>
<proteinExistence type="inferred from homology"/>
<dbReference type="PANTHER" id="PTHR10279">
    <property type="entry name" value="ORNITHINE DECARBOXYLASE ANTIZYME"/>
    <property type="match status" value="1"/>
</dbReference>
<evidence type="ECO:0000256" key="2">
    <source>
        <dbReference type="ARBA" id="ARBA00008796"/>
    </source>
</evidence>
<gene>
    <name evidence="6" type="ORF">BGZ95_010297</name>
</gene>
<dbReference type="Proteomes" id="UP001194580">
    <property type="component" value="Unassembled WGS sequence"/>
</dbReference>
<name>A0AAD4DKE8_9FUNG</name>